<evidence type="ECO:0000256" key="1">
    <source>
        <dbReference type="SAM" id="Phobius"/>
    </source>
</evidence>
<dbReference type="AlphaFoldDB" id="A0A1S9PFW7"/>
<reference evidence="2 3" key="1">
    <citation type="submission" date="2016-07" db="EMBL/GenBank/DDBJ databases">
        <title>Genomic analysis of zinc-resistant bacterium Mucilaginibacter pedocola TBZ30.</title>
        <authorList>
            <person name="Huang J."/>
            <person name="Tang J."/>
        </authorList>
    </citation>
    <scope>NUCLEOTIDE SEQUENCE [LARGE SCALE GENOMIC DNA]</scope>
    <source>
        <strain evidence="2 3">TBZ30</strain>
    </source>
</reference>
<gene>
    <name evidence="2" type="ORF">BC343_06825</name>
</gene>
<name>A0A1S9PFW7_9SPHI</name>
<organism evidence="2 3">
    <name type="scientific">Mucilaginibacter pedocola</name>
    <dbReference type="NCBI Taxonomy" id="1792845"/>
    <lineage>
        <taxon>Bacteria</taxon>
        <taxon>Pseudomonadati</taxon>
        <taxon>Bacteroidota</taxon>
        <taxon>Sphingobacteriia</taxon>
        <taxon>Sphingobacteriales</taxon>
        <taxon>Sphingobacteriaceae</taxon>
        <taxon>Mucilaginibacter</taxon>
    </lineage>
</organism>
<keyword evidence="1" id="KW-0472">Membrane</keyword>
<keyword evidence="3" id="KW-1185">Reference proteome</keyword>
<dbReference type="STRING" id="1792845.BC343_06825"/>
<feature type="transmembrane region" description="Helical" evidence="1">
    <location>
        <begin position="85"/>
        <end position="109"/>
    </location>
</feature>
<dbReference type="RefSeq" id="WP_078348607.1">
    <property type="nucleotide sequence ID" value="NZ_MBTF01000012.1"/>
</dbReference>
<accession>A0A1S9PFW7</accession>
<protein>
    <submittedName>
        <fullName evidence="2">Uncharacterized protein</fullName>
    </submittedName>
</protein>
<feature type="transmembrane region" description="Helical" evidence="1">
    <location>
        <begin position="16"/>
        <end position="40"/>
    </location>
</feature>
<comment type="caution">
    <text evidence="2">The sequence shown here is derived from an EMBL/GenBank/DDBJ whole genome shotgun (WGS) entry which is preliminary data.</text>
</comment>
<keyword evidence="1" id="KW-0812">Transmembrane</keyword>
<dbReference type="Proteomes" id="UP000189739">
    <property type="component" value="Unassembled WGS sequence"/>
</dbReference>
<sequence length="176" mass="19851">MNNFTLFPQQSYKAKIAGLALTGAALLLMILESISPFTIIKRLSTAQHSQLCFLLILFGLFIIAFSKERIDDDRVKTIRGKVFQFGFGILVSLLIALSFVGTVNTHVIISLSNDLPLIILISLSVYLLLFNIGLYMDPLWIRSNETVGTNIKRNKIFFLVYICVLLMVVGYLIFIR</sequence>
<evidence type="ECO:0000313" key="2">
    <source>
        <dbReference type="EMBL" id="OOQ59852.1"/>
    </source>
</evidence>
<proteinExistence type="predicted"/>
<dbReference type="EMBL" id="MBTF01000012">
    <property type="protein sequence ID" value="OOQ59852.1"/>
    <property type="molecule type" value="Genomic_DNA"/>
</dbReference>
<keyword evidence="1" id="KW-1133">Transmembrane helix</keyword>
<evidence type="ECO:0000313" key="3">
    <source>
        <dbReference type="Proteomes" id="UP000189739"/>
    </source>
</evidence>
<feature type="transmembrane region" description="Helical" evidence="1">
    <location>
        <begin position="46"/>
        <end position="65"/>
    </location>
</feature>
<feature type="transmembrane region" description="Helical" evidence="1">
    <location>
        <begin position="156"/>
        <end position="175"/>
    </location>
</feature>
<feature type="transmembrane region" description="Helical" evidence="1">
    <location>
        <begin position="115"/>
        <end position="135"/>
    </location>
</feature>